<protein>
    <submittedName>
        <fullName evidence="1">Uncharacterized protein</fullName>
    </submittedName>
</protein>
<dbReference type="AlphaFoldDB" id="A0A0F9TVK5"/>
<evidence type="ECO:0000313" key="1">
    <source>
        <dbReference type="EMBL" id="KKN45388.1"/>
    </source>
</evidence>
<sequence>MIKHTEIPFKDLPPEARELLERLDKYLDEDLETPDYDPFYTGEELS</sequence>
<gene>
    <name evidence="1" type="ORF">LCGC14_0683740</name>
</gene>
<reference evidence="1" key="1">
    <citation type="journal article" date="2015" name="Nature">
        <title>Complex archaea that bridge the gap between prokaryotes and eukaryotes.</title>
        <authorList>
            <person name="Spang A."/>
            <person name="Saw J.H."/>
            <person name="Jorgensen S.L."/>
            <person name="Zaremba-Niedzwiedzka K."/>
            <person name="Martijn J."/>
            <person name="Lind A.E."/>
            <person name="van Eijk R."/>
            <person name="Schleper C."/>
            <person name="Guy L."/>
            <person name="Ettema T.J."/>
        </authorList>
    </citation>
    <scope>NUCLEOTIDE SEQUENCE</scope>
</reference>
<comment type="caution">
    <text evidence="1">The sequence shown here is derived from an EMBL/GenBank/DDBJ whole genome shotgun (WGS) entry which is preliminary data.</text>
</comment>
<proteinExistence type="predicted"/>
<dbReference type="EMBL" id="LAZR01001393">
    <property type="protein sequence ID" value="KKN45388.1"/>
    <property type="molecule type" value="Genomic_DNA"/>
</dbReference>
<name>A0A0F9TVK5_9ZZZZ</name>
<accession>A0A0F9TVK5</accession>
<organism evidence="1">
    <name type="scientific">marine sediment metagenome</name>
    <dbReference type="NCBI Taxonomy" id="412755"/>
    <lineage>
        <taxon>unclassified sequences</taxon>
        <taxon>metagenomes</taxon>
        <taxon>ecological metagenomes</taxon>
    </lineage>
</organism>